<dbReference type="Pfam" id="PF17765">
    <property type="entry name" value="MLTR_LBD"/>
    <property type="match status" value="1"/>
</dbReference>
<dbReference type="EMBL" id="JBHUCO010000046">
    <property type="protein sequence ID" value="MFD1522589.1"/>
    <property type="molecule type" value="Genomic_DNA"/>
</dbReference>
<dbReference type="PROSITE" id="PS50943">
    <property type="entry name" value="HTH_CROC1"/>
    <property type="match status" value="1"/>
</dbReference>
<dbReference type="InterPro" id="IPR001387">
    <property type="entry name" value="Cro/C1-type_HTH"/>
</dbReference>
<protein>
    <submittedName>
        <fullName evidence="2">Helix-turn-helix transcriptional regulator</fullName>
    </submittedName>
</protein>
<accession>A0ABW4F5A2</accession>
<dbReference type="CDD" id="cd00093">
    <property type="entry name" value="HTH_XRE"/>
    <property type="match status" value="1"/>
</dbReference>
<evidence type="ECO:0000313" key="2">
    <source>
        <dbReference type="EMBL" id="MFD1522589.1"/>
    </source>
</evidence>
<dbReference type="RefSeq" id="WP_344725184.1">
    <property type="nucleotide sequence ID" value="NZ_BAAAUS010000030.1"/>
</dbReference>
<dbReference type="SMART" id="SM00530">
    <property type="entry name" value="HTH_XRE"/>
    <property type="match status" value="1"/>
</dbReference>
<reference evidence="3" key="1">
    <citation type="journal article" date="2019" name="Int. J. Syst. Evol. Microbiol.">
        <title>The Global Catalogue of Microorganisms (GCM) 10K type strain sequencing project: providing services to taxonomists for standard genome sequencing and annotation.</title>
        <authorList>
            <consortium name="The Broad Institute Genomics Platform"/>
            <consortium name="The Broad Institute Genome Sequencing Center for Infectious Disease"/>
            <person name="Wu L."/>
            <person name="Ma J."/>
        </authorList>
    </citation>
    <scope>NUCLEOTIDE SEQUENCE [LARGE SCALE GENOMIC DNA]</scope>
    <source>
        <strain evidence="3">CCM 7043</strain>
    </source>
</reference>
<dbReference type="InterPro" id="IPR041413">
    <property type="entry name" value="MLTR_LBD"/>
</dbReference>
<dbReference type="Pfam" id="PF13560">
    <property type="entry name" value="HTH_31"/>
    <property type="match status" value="1"/>
</dbReference>
<dbReference type="SUPFAM" id="SSF47413">
    <property type="entry name" value="lambda repressor-like DNA-binding domains"/>
    <property type="match status" value="1"/>
</dbReference>
<sequence>MAHNDELSEFLRVRRAALRPEAGGLLPPTGRRVPGLRREELASLAGVSVDYYTRLEQGRPITPSEAVLDAIASALQLNPAERAYLHTVARQSRPSRRRTAPKAQSVRPGLLALIDQLGDTPAFVMGRRTDVLVANRMARLLLADFTSMPARDRNATRWLVLDEGARSLFGDDWERVASDMVGTLRMDAARHPDDPKTTALVGELSMTSHDFRRWWADQKVVEFGHGNKTLRHPLVGEIHLETEAMTFPGDPDQMLIVFLAAPSSPARHALDLLATWTEPGASPQLGTIVTQHGN</sequence>
<dbReference type="InterPro" id="IPR010982">
    <property type="entry name" value="Lambda_DNA-bd_dom_sf"/>
</dbReference>
<organism evidence="2 3">
    <name type="scientific">Pseudonocardia yunnanensis</name>
    <dbReference type="NCBI Taxonomy" id="58107"/>
    <lineage>
        <taxon>Bacteria</taxon>
        <taxon>Bacillati</taxon>
        <taxon>Actinomycetota</taxon>
        <taxon>Actinomycetes</taxon>
        <taxon>Pseudonocardiales</taxon>
        <taxon>Pseudonocardiaceae</taxon>
        <taxon>Pseudonocardia</taxon>
    </lineage>
</organism>
<feature type="domain" description="HTH cro/C1-type" evidence="1">
    <location>
        <begin position="35"/>
        <end position="82"/>
    </location>
</feature>
<dbReference type="Gene3D" id="3.30.450.180">
    <property type="match status" value="1"/>
</dbReference>
<gene>
    <name evidence="2" type="ORF">ACFSJD_34195</name>
</gene>
<proteinExistence type="predicted"/>
<keyword evidence="3" id="KW-1185">Reference proteome</keyword>
<evidence type="ECO:0000313" key="3">
    <source>
        <dbReference type="Proteomes" id="UP001597114"/>
    </source>
</evidence>
<dbReference type="PANTHER" id="PTHR35010:SF2">
    <property type="entry name" value="BLL4672 PROTEIN"/>
    <property type="match status" value="1"/>
</dbReference>
<evidence type="ECO:0000259" key="1">
    <source>
        <dbReference type="PROSITE" id="PS50943"/>
    </source>
</evidence>
<dbReference type="PANTHER" id="PTHR35010">
    <property type="entry name" value="BLL4672 PROTEIN-RELATED"/>
    <property type="match status" value="1"/>
</dbReference>
<comment type="caution">
    <text evidence="2">The sequence shown here is derived from an EMBL/GenBank/DDBJ whole genome shotgun (WGS) entry which is preliminary data.</text>
</comment>
<dbReference type="Proteomes" id="UP001597114">
    <property type="component" value="Unassembled WGS sequence"/>
</dbReference>
<name>A0ABW4F5A2_9PSEU</name>
<dbReference type="Gene3D" id="1.10.260.40">
    <property type="entry name" value="lambda repressor-like DNA-binding domains"/>
    <property type="match status" value="1"/>
</dbReference>